<sequence>MNTRLQILTLAQRHGLDAAALARLQQLAGVHEAPSQFGPWLGRLAALLGAALGGLGLVMWVAANWAELGRLPRFALLQGLIVALCLGAIARPAARPPLTLLAFVALGALLAYFGQTYQTGADAWQLFALWALLGLPLVLGLRSDLLWTPWALVAMLAIALWTYTHAAPRWGHHVGDVSVHLLGFGAMLALGAALALPLRRHAGAGLWSLRLVALLSMLSVVSIALGALFQTPVGPQYGLGVLVLATAAAGPLLRRALADVFVLSTVAGGLNILLVVGLGRWVLSGASGTLERLLGLGVMALLSLGLMAASVRLILQHGRPQAQHP</sequence>
<organism evidence="3 4">
    <name type="scientific">Roseateles rivi</name>
    <dbReference type="NCBI Taxonomy" id="3299028"/>
    <lineage>
        <taxon>Bacteria</taxon>
        <taxon>Pseudomonadati</taxon>
        <taxon>Pseudomonadota</taxon>
        <taxon>Betaproteobacteria</taxon>
        <taxon>Burkholderiales</taxon>
        <taxon>Sphaerotilaceae</taxon>
        <taxon>Roseateles</taxon>
    </lineage>
</organism>
<reference evidence="3 4" key="1">
    <citation type="submission" date="2024-08" db="EMBL/GenBank/DDBJ databases">
        <authorList>
            <person name="Lu H."/>
        </authorList>
    </citation>
    <scope>NUCLEOTIDE SEQUENCE [LARGE SCALE GENOMIC DNA]</scope>
    <source>
        <strain evidence="3 4">BYS180W</strain>
    </source>
</reference>
<protein>
    <submittedName>
        <fullName evidence="3">DUF2157 domain-containing protein</fullName>
    </submittedName>
</protein>
<keyword evidence="1" id="KW-1133">Transmembrane helix</keyword>
<comment type="caution">
    <text evidence="3">The sequence shown here is derived from an EMBL/GenBank/DDBJ whole genome shotgun (WGS) entry which is preliminary data.</text>
</comment>
<feature type="domain" description="DUF2157" evidence="2">
    <location>
        <begin position="11"/>
        <end position="147"/>
    </location>
</feature>
<feature type="transmembrane region" description="Helical" evidence="1">
    <location>
        <begin position="208"/>
        <end position="229"/>
    </location>
</feature>
<evidence type="ECO:0000256" key="1">
    <source>
        <dbReference type="SAM" id="Phobius"/>
    </source>
</evidence>
<feature type="transmembrane region" description="Helical" evidence="1">
    <location>
        <begin position="123"/>
        <end position="141"/>
    </location>
</feature>
<feature type="transmembrane region" description="Helical" evidence="1">
    <location>
        <begin position="148"/>
        <end position="166"/>
    </location>
</feature>
<keyword evidence="1" id="KW-0812">Transmembrane</keyword>
<dbReference type="EMBL" id="JBIGHZ010000001">
    <property type="protein sequence ID" value="MFG6447354.1"/>
    <property type="molecule type" value="Genomic_DNA"/>
</dbReference>
<name>A0ABW7FSP6_9BURK</name>
<dbReference type="RefSeq" id="WP_394458722.1">
    <property type="nucleotide sequence ID" value="NZ_JBIGHZ010000001.1"/>
</dbReference>
<evidence type="ECO:0000259" key="2">
    <source>
        <dbReference type="Pfam" id="PF09925"/>
    </source>
</evidence>
<feature type="transmembrane region" description="Helical" evidence="1">
    <location>
        <begin position="235"/>
        <end position="253"/>
    </location>
</feature>
<keyword evidence="4" id="KW-1185">Reference proteome</keyword>
<dbReference type="Pfam" id="PF09925">
    <property type="entry name" value="DUF2157"/>
    <property type="match status" value="1"/>
</dbReference>
<feature type="transmembrane region" description="Helical" evidence="1">
    <location>
        <begin position="71"/>
        <end position="90"/>
    </location>
</feature>
<feature type="transmembrane region" description="Helical" evidence="1">
    <location>
        <begin position="97"/>
        <end position="117"/>
    </location>
</feature>
<feature type="transmembrane region" description="Helical" evidence="1">
    <location>
        <begin position="293"/>
        <end position="315"/>
    </location>
</feature>
<dbReference type="InterPro" id="IPR018677">
    <property type="entry name" value="DUF2157"/>
</dbReference>
<feature type="transmembrane region" description="Helical" evidence="1">
    <location>
        <begin position="260"/>
        <end position="281"/>
    </location>
</feature>
<evidence type="ECO:0000313" key="4">
    <source>
        <dbReference type="Proteomes" id="UP001606099"/>
    </source>
</evidence>
<evidence type="ECO:0000313" key="3">
    <source>
        <dbReference type="EMBL" id="MFG6447354.1"/>
    </source>
</evidence>
<gene>
    <name evidence="3" type="ORF">ACG0Z6_03750</name>
</gene>
<proteinExistence type="predicted"/>
<accession>A0ABW7FSP6</accession>
<keyword evidence="1" id="KW-0472">Membrane</keyword>
<dbReference type="Proteomes" id="UP001606099">
    <property type="component" value="Unassembled WGS sequence"/>
</dbReference>
<feature type="transmembrane region" description="Helical" evidence="1">
    <location>
        <begin position="178"/>
        <end position="196"/>
    </location>
</feature>
<feature type="transmembrane region" description="Helical" evidence="1">
    <location>
        <begin position="44"/>
        <end position="65"/>
    </location>
</feature>